<evidence type="ECO:0000313" key="3">
    <source>
        <dbReference type="EMBL" id="TKA78918.1"/>
    </source>
</evidence>
<feature type="chain" id="PRO_5020466240" evidence="2">
    <location>
        <begin position="20"/>
        <end position="262"/>
    </location>
</feature>
<evidence type="ECO:0000313" key="4">
    <source>
        <dbReference type="Proteomes" id="UP000309340"/>
    </source>
</evidence>
<feature type="compositionally biased region" description="Low complexity" evidence="1">
    <location>
        <begin position="122"/>
        <end position="146"/>
    </location>
</feature>
<feature type="region of interest" description="Disordered" evidence="1">
    <location>
        <begin position="107"/>
        <end position="243"/>
    </location>
</feature>
<organism evidence="3 4">
    <name type="scientific">Friedmanniomyces simplex</name>
    <dbReference type="NCBI Taxonomy" id="329884"/>
    <lineage>
        <taxon>Eukaryota</taxon>
        <taxon>Fungi</taxon>
        <taxon>Dikarya</taxon>
        <taxon>Ascomycota</taxon>
        <taxon>Pezizomycotina</taxon>
        <taxon>Dothideomycetes</taxon>
        <taxon>Dothideomycetidae</taxon>
        <taxon>Mycosphaerellales</taxon>
        <taxon>Teratosphaeriaceae</taxon>
        <taxon>Friedmanniomyces</taxon>
    </lineage>
</organism>
<sequence>MGLMLLVVSAALETRAASSERITLKRKRSLQNVRKSCAEHGEAKVEKEVLELNTIVEERRTDPPRPQGLPPQHVAAVAPTMEVRARKETLNDIGSALARPFTARESSHMNTIFDSPDKPRRPSTSRASSRVPGWLSGLLPTLSTATPPAPNPHQPEPFYKCVPPSMASTRRPRPASPASPRSSLTSDPDDALNAPSLTAASSPTTKGHSRSLTAESRLTPLSPPSMIYGQEMPPEEATCRKGSAAGEHWLGGISESQVGLAF</sequence>
<keyword evidence="2" id="KW-0732">Signal</keyword>
<evidence type="ECO:0000256" key="1">
    <source>
        <dbReference type="SAM" id="MobiDB-lite"/>
    </source>
</evidence>
<proteinExistence type="predicted"/>
<dbReference type="EMBL" id="NAJQ01000102">
    <property type="protein sequence ID" value="TKA78918.1"/>
    <property type="molecule type" value="Genomic_DNA"/>
</dbReference>
<gene>
    <name evidence="3" type="ORF">B0A55_03913</name>
</gene>
<evidence type="ECO:0000256" key="2">
    <source>
        <dbReference type="SAM" id="SignalP"/>
    </source>
</evidence>
<dbReference type="OrthoDB" id="3595619at2759"/>
<dbReference type="AlphaFoldDB" id="A0A4U0XT90"/>
<name>A0A4U0XT90_9PEZI</name>
<feature type="compositionally biased region" description="Polar residues" evidence="1">
    <location>
        <begin position="195"/>
        <end position="216"/>
    </location>
</feature>
<accession>A0A4U0XT90</accession>
<comment type="caution">
    <text evidence="3">The sequence shown here is derived from an EMBL/GenBank/DDBJ whole genome shotgun (WGS) entry which is preliminary data.</text>
</comment>
<protein>
    <submittedName>
        <fullName evidence="3">Uncharacterized protein</fullName>
    </submittedName>
</protein>
<dbReference type="STRING" id="329884.A0A4U0XT90"/>
<feature type="signal peptide" evidence="2">
    <location>
        <begin position="1"/>
        <end position="19"/>
    </location>
</feature>
<keyword evidence="4" id="KW-1185">Reference proteome</keyword>
<dbReference type="Proteomes" id="UP000309340">
    <property type="component" value="Unassembled WGS sequence"/>
</dbReference>
<reference evidence="3 4" key="1">
    <citation type="submission" date="2017-03" db="EMBL/GenBank/DDBJ databases">
        <title>Genomes of endolithic fungi from Antarctica.</title>
        <authorList>
            <person name="Coleine C."/>
            <person name="Masonjones S."/>
            <person name="Stajich J.E."/>
        </authorList>
    </citation>
    <scope>NUCLEOTIDE SEQUENCE [LARGE SCALE GENOMIC DNA]</scope>
    <source>
        <strain evidence="3 4">CCFEE 5184</strain>
    </source>
</reference>